<feature type="transmembrane region" description="Helical" evidence="2">
    <location>
        <begin position="113"/>
        <end position="135"/>
    </location>
</feature>
<dbReference type="AlphaFoldDB" id="A0A8T8K3F6"/>
<organism evidence="3 4">
    <name type="scientific">Methanobacterium alkalithermotolerans</name>
    <dbReference type="NCBI Taxonomy" id="2731220"/>
    <lineage>
        <taxon>Archaea</taxon>
        <taxon>Methanobacteriati</taxon>
        <taxon>Methanobacteriota</taxon>
        <taxon>Methanomada group</taxon>
        <taxon>Methanobacteria</taxon>
        <taxon>Methanobacteriales</taxon>
        <taxon>Methanobacteriaceae</taxon>
        <taxon>Methanobacterium</taxon>
    </lineage>
</organism>
<feature type="compositionally biased region" description="Low complexity" evidence="1">
    <location>
        <begin position="317"/>
        <end position="332"/>
    </location>
</feature>
<dbReference type="OrthoDB" id="77766at2157"/>
<proteinExistence type="predicted"/>
<accession>A0A8T8K3F6</accession>
<feature type="compositionally biased region" description="Basic and acidic residues" evidence="1">
    <location>
        <begin position="71"/>
        <end position="82"/>
    </location>
</feature>
<dbReference type="RefSeq" id="WP_211534004.1">
    <property type="nucleotide sequence ID" value="NZ_CP058560.1"/>
</dbReference>
<evidence type="ECO:0000313" key="4">
    <source>
        <dbReference type="Proteomes" id="UP000681041"/>
    </source>
</evidence>
<evidence type="ECO:0000256" key="1">
    <source>
        <dbReference type="SAM" id="MobiDB-lite"/>
    </source>
</evidence>
<keyword evidence="2" id="KW-0472">Membrane</keyword>
<dbReference type="KEGG" id="meme:HYG87_04365"/>
<feature type="compositionally biased region" description="Low complexity" evidence="1">
    <location>
        <begin position="299"/>
        <end position="308"/>
    </location>
</feature>
<dbReference type="Pfam" id="PF04415">
    <property type="entry name" value="DUF515"/>
    <property type="match status" value="2"/>
</dbReference>
<keyword evidence="4" id="KW-1185">Reference proteome</keyword>
<feature type="compositionally biased region" description="Basic and acidic residues" evidence="1">
    <location>
        <begin position="13"/>
        <end position="29"/>
    </location>
</feature>
<protein>
    <submittedName>
        <fullName evidence="3">DUF515 domain-containing protein</fullName>
    </submittedName>
</protein>
<keyword evidence="2" id="KW-1133">Transmembrane helix</keyword>
<sequence>MLDKLKGSKKKNNKDSPPDLRKNGEKESSDVGGKIQDLVGKISGKANKSEEKPSRGPVKKARPMPKPRIKPKGDEKIRLKPKDKAKKPIGAKAASGGGPFGRKLPGDDDDQRTIIGAAVFGLILIILVASGYYFLVYAPYQETLQDAKATKLNEINAYFKGPLAVDPEKQALLADIDAGVTPEQVLSVDVIGPATNSWRTYQNQQLNSKKDPFDRVMIVYSTDPSAPEQDTSGSQKNVIMKASDAQRFISQADATVLANMEIQTPDTVAVPIIISRLQAAGGLISVGNMVDVYLRVSPEQEQQAQPEQNETEEGEEAQPAQTTQTPESSTPQISGATVLAILRAKDSGTIDARVTRGQSFSVNELISQSQREQTSSADVEQLLRAAASGGFNEAETRALLQNYGIKLSDFERTSNLGELDAQYLLLLEVPRENVLFLIQNMDSIILTVPTQQAPNWMINELRTIYG</sequence>
<feature type="region of interest" description="Disordered" evidence="1">
    <location>
        <begin position="298"/>
        <end position="332"/>
    </location>
</feature>
<dbReference type="EMBL" id="CP058560">
    <property type="protein sequence ID" value="QUH23056.1"/>
    <property type="molecule type" value="Genomic_DNA"/>
</dbReference>
<name>A0A8T8K3F6_9EURY</name>
<dbReference type="InterPro" id="IPR007509">
    <property type="entry name" value="DUF515"/>
</dbReference>
<evidence type="ECO:0000256" key="2">
    <source>
        <dbReference type="SAM" id="Phobius"/>
    </source>
</evidence>
<dbReference type="Proteomes" id="UP000681041">
    <property type="component" value="Chromosome"/>
</dbReference>
<keyword evidence="2" id="KW-0812">Transmembrane</keyword>
<feature type="region of interest" description="Disordered" evidence="1">
    <location>
        <begin position="1"/>
        <end position="105"/>
    </location>
</feature>
<reference evidence="3" key="1">
    <citation type="submission" date="2020-07" db="EMBL/GenBank/DDBJ databases">
        <title>Methanobacterium. sp. MethCan genome.</title>
        <authorList>
            <person name="Postec A."/>
            <person name="Quemeneur M."/>
        </authorList>
    </citation>
    <scope>NUCLEOTIDE SEQUENCE</scope>
    <source>
        <strain evidence="3">MethCAN</strain>
    </source>
</reference>
<gene>
    <name evidence="3" type="ORF">HYG87_04365</name>
</gene>
<evidence type="ECO:0000313" key="3">
    <source>
        <dbReference type="EMBL" id="QUH23056.1"/>
    </source>
</evidence>
<dbReference type="GeneID" id="64819972"/>
<feature type="compositionally biased region" description="Basic residues" evidence="1">
    <location>
        <begin position="57"/>
        <end position="70"/>
    </location>
</feature>